<evidence type="ECO:0000256" key="1">
    <source>
        <dbReference type="ARBA" id="ARBA00004123"/>
    </source>
</evidence>
<keyword evidence="3" id="KW-0804">Transcription</keyword>
<dbReference type="Gene3D" id="1.10.287.100">
    <property type="match status" value="1"/>
</dbReference>
<organism evidence="7 8">
    <name type="scientific">Candida verbasci</name>
    <dbReference type="NCBI Taxonomy" id="1227364"/>
    <lineage>
        <taxon>Eukaryota</taxon>
        <taxon>Fungi</taxon>
        <taxon>Dikarya</taxon>
        <taxon>Ascomycota</taxon>
        <taxon>Saccharomycotina</taxon>
        <taxon>Pichiomycetes</taxon>
        <taxon>Debaryomycetaceae</taxon>
        <taxon>Candida/Lodderomyces clade</taxon>
        <taxon>Candida</taxon>
    </lineage>
</organism>
<dbReference type="AlphaFoldDB" id="A0A9W4TYZ4"/>
<dbReference type="Proteomes" id="UP001152885">
    <property type="component" value="Unassembled WGS sequence"/>
</dbReference>
<protein>
    <recommendedName>
        <fullName evidence="5">Transcription initiation factor IIA large subunit</fullName>
    </recommendedName>
</protein>
<gene>
    <name evidence="7" type="ORF">CANVERA_P4078</name>
</gene>
<dbReference type="SMART" id="SM01371">
    <property type="entry name" value="TFIIA"/>
    <property type="match status" value="1"/>
</dbReference>
<dbReference type="SUPFAM" id="SSF50784">
    <property type="entry name" value="Transcription factor IIA (TFIIA), beta-barrel domain"/>
    <property type="match status" value="1"/>
</dbReference>
<keyword evidence="8" id="KW-1185">Reference proteome</keyword>
<dbReference type="PANTHER" id="PTHR12694:SF8">
    <property type="entry name" value="TRANSCRIPTION INITIATION FACTOR IIA SUBUNIT 1"/>
    <property type="match status" value="1"/>
</dbReference>
<evidence type="ECO:0000256" key="3">
    <source>
        <dbReference type="ARBA" id="ARBA00023163"/>
    </source>
</evidence>
<evidence type="ECO:0000256" key="2">
    <source>
        <dbReference type="ARBA" id="ARBA00010059"/>
    </source>
</evidence>
<comment type="subcellular location">
    <subcellularLocation>
        <location evidence="1">Nucleus</location>
    </subcellularLocation>
</comment>
<accession>A0A9W4TYZ4</accession>
<dbReference type="GO" id="GO:0006367">
    <property type="term" value="P:transcription initiation at RNA polymerase II promoter"/>
    <property type="evidence" value="ECO:0007669"/>
    <property type="project" value="InterPro"/>
</dbReference>
<comment type="similarity">
    <text evidence="2">Belongs to the TFIIA subunit 1 family.</text>
</comment>
<feature type="compositionally biased region" description="Acidic residues" evidence="6">
    <location>
        <begin position="191"/>
        <end position="232"/>
    </location>
</feature>
<feature type="region of interest" description="Disordered" evidence="6">
    <location>
        <begin position="190"/>
        <end position="235"/>
    </location>
</feature>
<keyword evidence="4" id="KW-0539">Nucleus</keyword>
<proteinExistence type="inferred from homology"/>
<evidence type="ECO:0000313" key="8">
    <source>
        <dbReference type="Proteomes" id="UP001152885"/>
    </source>
</evidence>
<dbReference type="FunFam" id="2.30.18.10:FF:000006">
    <property type="entry name" value="Transcription factor TFIIA complex subunit Toa1"/>
    <property type="match status" value="1"/>
</dbReference>
<dbReference type="InterPro" id="IPR004855">
    <property type="entry name" value="TFIIA_asu/bsu"/>
</dbReference>
<dbReference type="PANTHER" id="PTHR12694">
    <property type="entry name" value="TRANSCRIPTION INITIATION FACTOR IIA SUBUNIT 1"/>
    <property type="match status" value="1"/>
</dbReference>
<name>A0A9W4TYZ4_9ASCO</name>
<evidence type="ECO:0000256" key="6">
    <source>
        <dbReference type="SAM" id="MobiDB-lite"/>
    </source>
</evidence>
<sequence>MSNIETSKLYESIIDDVINDSRQDFENSGIDEATLDELKKIWCEKLSNTGVANFSWDNEDNVKEEEVEEEEVKEEEEEEEVEVHARQIENQFTTEEINHLNQPITNTNTNNNNIQIKQEPNLGIELPPIIKAENNSDNNINNNHGLALPKLNQTDGSFELTIYTEDGNKLMQNIKNKNKNLNKKLQQVDGTLDDEEDDEDDDDGDMFNDSDDINSDLDDLESEKSEEEDGDQEGQIMLCLYDKVQRIKNKWKSSLKEGIANINQKDYVFHKATGECEW</sequence>
<feature type="region of interest" description="Disordered" evidence="6">
    <location>
        <begin position="60"/>
        <end position="82"/>
    </location>
</feature>
<reference evidence="7" key="1">
    <citation type="submission" date="2022-12" db="EMBL/GenBank/DDBJ databases">
        <authorList>
            <person name="Brejova B."/>
        </authorList>
    </citation>
    <scope>NUCLEOTIDE SEQUENCE</scope>
</reference>
<evidence type="ECO:0000313" key="7">
    <source>
        <dbReference type="EMBL" id="CAI5759567.1"/>
    </source>
</evidence>
<dbReference type="EMBL" id="CANTUO010000004">
    <property type="protein sequence ID" value="CAI5759567.1"/>
    <property type="molecule type" value="Genomic_DNA"/>
</dbReference>
<dbReference type="Pfam" id="PF03153">
    <property type="entry name" value="TFIIA"/>
    <property type="match status" value="2"/>
</dbReference>
<feature type="compositionally biased region" description="Acidic residues" evidence="6">
    <location>
        <begin position="60"/>
        <end position="81"/>
    </location>
</feature>
<evidence type="ECO:0000256" key="4">
    <source>
        <dbReference type="ARBA" id="ARBA00023242"/>
    </source>
</evidence>
<dbReference type="OrthoDB" id="6275927at2759"/>
<dbReference type="GO" id="GO:0005672">
    <property type="term" value="C:transcription factor TFIIA complex"/>
    <property type="evidence" value="ECO:0007669"/>
    <property type="project" value="InterPro"/>
</dbReference>
<evidence type="ECO:0000256" key="5">
    <source>
        <dbReference type="ARBA" id="ARBA00074154"/>
    </source>
</evidence>
<dbReference type="CDD" id="cd07976">
    <property type="entry name" value="TFIIA_alpha_beta_like"/>
    <property type="match status" value="1"/>
</dbReference>
<dbReference type="SUPFAM" id="SSF47396">
    <property type="entry name" value="Transcription factor IIA (TFIIA), alpha-helical domain"/>
    <property type="match status" value="1"/>
</dbReference>
<comment type="caution">
    <text evidence="7">The sequence shown here is derived from an EMBL/GenBank/DDBJ whole genome shotgun (WGS) entry which is preliminary data.</text>
</comment>
<dbReference type="FunFam" id="1.10.287.100:FF:000001">
    <property type="entry name" value="Transcription initiation factor IIA subunit"/>
    <property type="match status" value="1"/>
</dbReference>
<dbReference type="InterPro" id="IPR009088">
    <property type="entry name" value="TFIIA_b-brl"/>
</dbReference>
<dbReference type="Gene3D" id="2.30.18.10">
    <property type="entry name" value="Transcription factor IIA (TFIIA), beta-barrel domain"/>
    <property type="match status" value="1"/>
</dbReference>